<sequence>MNDFGRKLLKMNDFGRKLLKTNDRTILAENSLK</sequence>
<gene>
    <name evidence="1" type="ORF">T03_10201</name>
</gene>
<accession>A0A0V0YZA8</accession>
<name>A0A0V0YZA8_TRIBR</name>
<reference evidence="1 2" key="1">
    <citation type="submission" date="2015-01" db="EMBL/GenBank/DDBJ databases">
        <title>Evolution of Trichinella species and genotypes.</title>
        <authorList>
            <person name="Korhonen P.K."/>
            <person name="Edoardo P."/>
            <person name="Giuseppe L.R."/>
            <person name="Gasser R.B."/>
        </authorList>
    </citation>
    <scope>NUCLEOTIDE SEQUENCE [LARGE SCALE GENOMIC DNA]</scope>
    <source>
        <strain evidence="1">ISS120</strain>
    </source>
</reference>
<dbReference type="EMBL" id="JYDI01004890">
    <property type="protein sequence ID" value="KRY05620.1"/>
    <property type="molecule type" value="Genomic_DNA"/>
</dbReference>
<dbReference type="AlphaFoldDB" id="A0A0V0YZA8"/>
<evidence type="ECO:0000313" key="1">
    <source>
        <dbReference type="EMBL" id="KRY05620.1"/>
    </source>
</evidence>
<proteinExistence type="predicted"/>
<evidence type="ECO:0000313" key="2">
    <source>
        <dbReference type="Proteomes" id="UP000054653"/>
    </source>
</evidence>
<protein>
    <submittedName>
        <fullName evidence="1">Uncharacterized protein</fullName>
    </submittedName>
</protein>
<organism evidence="1 2">
    <name type="scientific">Trichinella britovi</name>
    <name type="common">Parasitic roundworm</name>
    <dbReference type="NCBI Taxonomy" id="45882"/>
    <lineage>
        <taxon>Eukaryota</taxon>
        <taxon>Metazoa</taxon>
        <taxon>Ecdysozoa</taxon>
        <taxon>Nematoda</taxon>
        <taxon>Enoplea</taxon>
        <taxon>Dorylaimia</taxon>
        <taxon>Trichinellida</taxon>
        <taxon>Trichinellidae</taxon>
        <taxon>Trichinella</taxon>
    </lineage>
</organism>
<dbReference type="Proteomes" id="UP000054653">
    <property type="component" value="Unassembled WGS sequence"/>
</dbReference>
<keyword evidence="2" id="KW-1185">Reference proteome</keyword>
<comment type="caution">
    <text evidence="1">The sequence shown here is derived from an EMBL/GenBank/DDBJ whole genome shotgun (WGS) entry which is preliminary data.</text>
</comment>